<accession>A0ABN8ABB2</accession>
<gene>
    <name evidence="1" type="ORF">BACCIP111883_03270</name>
</gene>
<dbReference type="Proteomes" id="UP000789833">
    <property type="component" value="Unassembled WGS sequence"/>
</dbReference>
<reference evidence="1 2" key="1">
    <citation type="submission" date="2021-10" db="EMBL/GenBank/DDBJ databases">
        <authorList>
            <person name="Criscuolo A."/>
        </authorList>
    </citation>
    <scope>NUCLEOTIDE SEQUENCE [LARGE SCALE GENOMIC DNA]</scope>
    <source>
        <strain evidence="2">CIP 111883</strain>
    </source>
</reference>
<keyword evidence="2" id="KW-1185">Reference proteome</keyword>
<evidence type="ECO:0000313" key="1">
    <source>
        <dbReference type="EMBL" id="CAG9622479.1"/>
    </source>
</evidence>
<protein>
    <submittedName>
        <fullName evidence="1">Uncharacterized protein</fullName>
    </submittedName>
</protein>
<sequence>MTFQHRNFKVLKVSCDKYGNFMKLKIYLEGTWVTVRWGLDTDSYIKIAKIVKRNYFDSLAKEYYYELVPQIGIYKESPIKEKIFLGCLRCVQQTKAKRIEFECSEHFAGNIEWFKKDVKKLKDVEHLAWEKFQ</sequence>
<organism evidence="1 2">
    <name type="scientific">Sutcliffiella rhizosphaerae</name>
    <dbReference type="NCBI Taxonomy" id="2880967"/>
    <lineage>
        <taxon>Bacteria</taxon>
        <taxon>Bacillati</taxon>
        <taxon>Bacillota</taxon>
        <taxon>Bacilli</taxon>
        <taxon>Bacillales</taxon>
        <taxon>Bacillaceae</taxon>
        <taxon>Sutcliffiella</taxon>
    </lineage>
</organism>
<evidence type="ECO:0000313" key="2">
    <source>
        <dbReference type="Proteomes" id="UP000789833"/>
    </source>
</evidence>
<comment type="caution">
    <text evidence="1">The sequence shown here is derived from an EMBL/GenBank/DDBJ whole genome shotgun (WGS) entry which is preliminary data.</text>
</comment>
<name>A0ABN8ABB2_9BACI</name>
<dbReference type="EMBL" id="CAKJTJ010000022">
    <property type="protein sequence ID" value="CAG9622479.1"/>
    <property type="molecule type" value="Genomic_DNA"/>
</dbReference>
<proteinExistence type="predicted"/>